<evidence type="ECO:0000313" key="3">
    <source>
        <dbReference type="Proteomes" id="UP000297597"/>
    </source>
</evidence>
<dbReference type="Proteomes" id="UP000297597">
    <property type="component" value="Unassembled WGS sequence"/>
</dbReference>
<dbReference type="AlphaFoldDB" id="A0A4Y7RRI7"/>
<evidence type="ECO:0008006" key="4">
    <source>
        <dbReference type="Google" id="ProtNLM"/>
    </source>
</evidence>
<sequence>MSRRWLICVLLMCLLAGAAAAGCGKMSVNKGEQSDTSRVSATGEPSPCLSFFALTHEGKEVIKCASADLNGDNIEDLVVIYRESEEKNSMLVVLGGTGECQCTNEVPAPVSNQMITFKDIDNKPPLEFIVQGMKGANVGYAIYRVEGTSLEDLFGEGMKDCC</sequence>
<feature type="chain" id="PRO_5038619159" description="Lipoprotein" evidence="1">
    <location>
        <begin position="22"/>
        <end position="162"/>
    </location>
</feature>
<keyword evidence="1" id="KW-0732">Signal</keyword>
<dbReference type="RefSeq" id="WP_153189197.1">
    <property type="nucleotide sequence ID" value="NZ_QFFZ01000015.1"/>
</dbReference>
<comment type="caution">
    <text evidence="2">The sequence shown here is derived from an EMBL/GenBank/DDBJ whole genome shotgun (WGS) entry which is preliminary data.</text>
</comment>
<proteinExistence type="predicted"/>
<evidence type="ECO:0000313" key="2">
    <source>
        <dbReference type="EMBL" id="TEB11370.1"/>
    </source>
</evidence>
<keyword evidence="3" id="KW-1185">Reference proteome</keyword>
<dbReference type="OrthoDB" id="1701802at2"/>
<dbReference type="SUPFAM" id="SSF69318">
    <property type="entry name" value="Integrin alpha N-terminal domain"/>
    <property type="match status" value="1"/>
</dbReference>
<dbReference type="NCBIfam" id="NF040734">
    <property type="entry name" value="CC-COOH_SaoC"/>
    <property type="match status" value="1"/>
</dbReference>
<dbReference type="PROSITE" id="PS51257">
    <property type="entry name" value="PROKAR_LIPOPROTEIN"/>
    <property type="match status" value="1"/>
</dbReference>
<name>A0A4Y7RRI7_9FIRM</name>
<evidence type="ECO:0000256" key="1">
    <source>
        <dbReference type="SAM" id="SignalP"/>
    </source>
</evidence>
<dbReference type="InterPro" id="IPR028994">
    <property type="entry name" value="Integrin_alpha_N"/>
</dbReference>
<gene>
    <name evidence="2" type="ORF">Pmgp_01733</name>
</gene>
<accession>A0A4Y7RRI7</accession>
<feature type="signal peptide" evidence="1">
    <location>
        <begin position="1"/>
        <end position="21"/>
    </location>
</feature>
<organism evidence="2 3">
    <name type="scientific">Pelotomaculum propionicicum</name>
    <dbReference type="NCBI Taxonomy" id="258475"/>
    <lineage>
        <taxon>Bacteria</taxon>
        <taxon>Bacillati</taxon>
        <taxon>Bacillota</taxon>
        <taxon>Clostridia</taxon>
        <taxon>Eubacteriales</taxon>
        <taxon>Desulfotomaculaceae</taxon>
        <taxon>Pelotomaculum</taxon>
    </lineage>
</organism>
<protein>
    <recommendedName>
        <fullName evidence="4">Lipoprotein</fullName>
    </recommendedName>
</protein>
<reference evidence="2 3" key="1">
    <citation type="journal article" date="2018" name="Environ. Microbiol.">
        <title>Novel energy conservation strategies and behaviour of Pelotomaculum schinkii driving syntrophic propionate catabolism.</title>
        <authorList>
            <person name="Hidalgo-Ahumada C.A.P."/>
            <person name="Nobu M.K."/>
            <person name="Narihiro T."/>
            <person name="Tamaki H."/>
            <person name="Liu W.T."/>
            <person name="Kamagata Y."/>
            <person name="Stams A.J.M."/>
            <person name="Imachi H."/>
            <person name="Sousa D.Z."/>
        </authorList>
    </citation>
    <scope>NUCLEOTIDE SEQUENCE [LARGE SCALE GENOMIC DNA]</scope>
    <source>
        <strain evidence="2 3">MGP</strain>
    </source>
</reference>
<dbReference type="EMBL" id="QFFZ01000015">
    <property type="protein sequence ID" value="TEB11370.1"/>
    <property type="molecule type" value="Genomic_DNA"/>
</dbReference>